<feature type="domain" description="Cleavage stimulation factor subunit 2 hinge" evidence="4">
    <location>
        <begin position="14"/>
        <end position="67"/>
    </location>
</feature>
<dbReference type="InterPro" id="IPR026896">
    <property type="entry name" value="CSTF_C"/>
</dbReference>
<feature type="compositionally biased region" description="Pro residues" evidence="1">
    <location>
        <begin position="218"/>
        <end position="229"/>
    </location>
</feature>
<feature type="compositionally biased region" description="Polar residues" evidence="1">
    <location>
        <begin position="248"/>
        <end position="259"/>
    </location>
</feature>
<feature type="domain" description="Transcription termination and cleavage factor C-terminal" evidence="3">
    <location>
        <begin position="365"/>
        <end position="389"/>
    </location>
</feature>
<dbReference type="EMBL" id="CM007381">
    <property type="protein sequence ID" value="ONK81260.1"/>
    <property type="molecule type" value="Genomic_DNA"/>
</dbReference>
<dbReference type="Proteomes" id="UP000243459">
    <property type="component" value="Chromosome 1"/>
</dbReference>
<name>A0A5P1FWF4_ASPOF</name>
<feature type="compositionally biased region" description="Polar residues" evidence="1">
    <location>
        <begin position="87"/>
        <end position="112"/>
    </location>
</feature>
<feature type="transmembrane region" description="Helical" evidence="2">
    <location>
        <begin position="420"/>
        <end position="438"/>
    </location>
</feature>
<sequence>MATKPQMSGEGFNAIAGMSRSQLYDLMSQMKLLIEQNHQQAKQILIDNPMLTRGLFQAQVMLGMVLPTQPANIQKVLSQPQSAQLVQQSNVQSTQSLPPQPSHQVQSNSSHPSVSARQQQLPQQSISQPSASLPPMSIHSQTAPSIPPYSAQQAKGPSNAQIPSMSAPQSSQLHNLPLPPPQGPPHPQYSISQPHHVPILSSQPQPSLQMPGIFNQPMQPPLPQQPRPPSMQQSFAHQHHGQMPHLGFQTTSAPQQHLSQPMFHSGGNIGSQFQQGLPPPLPNQPPPQHIYQGGPPNMGSEYNQGGNSMQQERGGPRWGPGVPERASGGSHLPGPPPLGPGQMLQGLGGGGQQPCPPPLTPDMEKALLQQVMSLTPEQINMLPPEQRQQANVALLLLVGAFMIVSMFGEFVLFANVALPLLVGTFMIVSMFSEFVLFAKPNTGHSMVI</sequence>
<dbReference type="Gramene" id="ONK81260">
    <property type="protein sequence ID" value="ONK81260"/>
    <property type="gene ID" value="A4U43_C01F27110"/>
</dbReference>
<organism evidence="5 6">
    <name type="scientific">Asparagus officinalis</name>
    <name type="common">Garden asparagus</name>
    <dbReference type="NCBI Taxonomy" id="4686"/>
    <lineage>
        <taxon>Eukaryota</taxon>
        <taxon>Viridiplantae</taxon>
        <taxon>Streptophyta</taxon>
        <taxon>Embryophyta</taxon>
        <taxon>Tracheophyta</taxon>
        <taxon>Spermatophyta</taxon>
        <taxon>Magnoliopsida</taxon>
        <taxon>Liliopsida</taxon>
        <taxon>Asparagales</taxon>
        <taxon>Asparagaceae</taxon>
        <taxon>Asparagoideae</taxon>
        <taxon>Asparagus</taxon>
    </lineage>
</organism>
<dbReference type="PANTHER" id="PTHR47866">
    <property type="entry name" value="HYDROXYPROLINE-RICH GLYCOPROTEIN FAMILY PROTEIN"/>
    <property type="match status" value="1"/>
</dbReference>
<evidence type="ECO:0000259" key="3">
    <source>
        <dbReference type="Pfam" id="PF14304"/>
    </source>
</evidence>
<dbReference type="GO" id="GO:0009749">
    <property type="term" value="P:response to glucose"/>
    <property type="evidence" value="ECO:0007669"/>
    <property type="project" value="EnsemblPlants"/>
</dbReference>
<evidence type="ECO:0000313" key="5">
    <source>
        <dbReference type="EMBL" id="ONK81260.1"/>
    </source>
</evidence>
<dbReference type="InterPro" id="IPR025742">
    <property type="entry name" value="CSTF2_hinge"/>
</dbReference>
<feature type="compositionally biased region" description="Pro residues" evidence="1">
    <location>
        <begin position="177"/>
        <end position="187"/>
    </location>
</feature>
<evidence type="ECO:0000256" key="2">
    <source>
        <dbReference type="SAM" id="Phobius"/>
    </source>
</evidence>
<evidence type="ECO:0008006" key="7">
    <source>
        <dbReference type="Google" id="ProtNLM"/>
    </source>
</evidence>
<feature type="transmembrane region" description="Helical" evidence="2">
    <location>
        <begin position="392"/>
        <end position="414"/>
    </location>
</feature>
<dbReference type="Pfam" id="PF14304">
    <property type="entry name" value="CSTF_C"/>
    <property type="match status" value="1"/>
</dbReference>
<feature type="region of interest" description="Disordered" evidence="1">
    <location>
        <begin position="87"/>
        <end position="361"/>
    </location>
</feature>
<dbReference type="GO" id="GO:0035194">
    <property type="term" value="P:regulatory ncRNA-mediated post-transcriptional gene silencing"/>
    <property type="evidence" value="ECO:0007669"/>
    <property type="project" value="EnsemblPlants"/>
</dbReference>
<feature type="compositionally biased region" description="Low complexity" evidence="1">
    <location>
        <begin position="113"/>
        <end position="135"/>
    </location>
</feature>
<evidence type="ECO:0000256" key="1">
    <source>
        <dbReference type="SAM" id="MobiDB-lite"/>
    </source>
</evidence>
<dbReference type="GO" id="GO:0031124">
    <property type="term" value="P:mRNA 3'-end processing"/>
    <property type="evidence" value="ECO:0007669"/>
    <property type="project" value="InterPro"/>
</dbReference>
<dbReference type="InterPro" id="IPR038192">
    <property type="entry name" value="CSTF_C_sf"/>
</dbReference>
<dbReference type="PANTHER" id="PTHR47866:SF2">
    <property type="entry name" value="HYDROXYPROLINE-RICH GLYCOPROTEIN FAMILY PROTEIN"/>
    <property type="match status" value="1"/>
</dbReference>
<gene>
    <name evidence="5" type="ORF">A4U43_C01F27110</name>
</gene>
<reference evidence="6" key="1">
    <citation type="journal article" date="2017" name="Nat. Commun.">
        <title>The asparagus genome sheds light on the origin and evolution of a young Y chromosome.</title>
        <authorList>
            <person name="Harkess A."/>
            <person name="Zhou J."/>
            <person name="Xu C."/>
            <person name="Bowers J.E."/>
            <person name="Van der Hulst R."/>
            <person name="Ayyampalayam S."/>
            <person name="Mercati F."/>
            <person name="Riccardi P."/>
            <person name="McKain M.R."/>
            <person name="Kakrana A."/>
            <person name="Tang H."/>
            <person name="Ray J."/>
            <person name="Groenendijk J."/>
            <person name="Arikit S."/>
            <person name="Mathioni S.M."/>
            <person name="Nakano M."/>
            <person name="Shan H."/>
            <person name="Telgmann-Rauber A."/>
            <person name="Kanno A."/>
            <person name="Yue Z."/>
            <person name="Chen H."/>
            <person name="Li W."/>
            <person name="Chen Y."/>
            <person name="Xu X."/>
            <person name="Zhang Y."/>
            <person name="Luo S."/>
            <person name="Chen H."/>
            <person name="Gao J."/>
            <person name="Mao Z."/>
            <person name="Pires J.C."/>
            <person name="Luo M."/>
            <person name="Kudrna D."/>
            <person name="Wing R.A."/>
            <person name="Meyers B.C."/>
            <person name="Yi K."/>
            <person name="Kong H."/>
            <person name="Lavrijsen P."/>
            <person name="Sunseri F."/>
            <person name="Falavigna A."/>
            <person name="Ye Y."/>
            <person name="Leebens-Mack J.H."/>
            <person name="Chen G."/>
        </authorList>
    </citation>
    <scope>NUCLEOTIDE SEQUENCE [LARGE SCALE GENOMIC DNA]</scope>
    <source>
        <strain evidence="6">cv. DH0086</strain>
    </source>
</reference>
<dbReference type="AlphaFoldDB" id="A0A5P1FWF4"/>
<evidence type="ECO:0000313" key="6">
    <source>
        <dbReference type="Proteomes" id="UP000243459"/>
    </source>
</evidence>
<feature type="compositionally biased region" description="Polar residues" evidence="1">
    <location>
        <begin position="138"/>
        <end position="167"/>
    </location>
</feature>
<feature type="compositionally biased region" description="Polar residues" evidence="1">
    <location>
        <begin position="300"/>
        <end position="311"/>
    </location>
</feature>
<keyword evidence="2" id="KW-0812">Transmembrane</keyword>
<dbReference type="Pfam" id="PF14327">
    <property type="entry name" value="CSTF2_hinge"/>
    <property type="match status" value="1"/>
</dbReference>
<evidence type="ECO:0000259" key="4">
    <source>
        <dbReference type="Pfam" id="PF14327"/>
    </source>
</evidence>
<keyword evidence="2" id="KW-1133">Transmembrane helix</keyword>
<keyword evidence="2" id="KW-0472">Membrane</keyword>
<accession>A0A5P1FWF4</accession>
<protein>
    <recommendedName>
        <fullName evidence="7">Cleavage stimulation factor subunit 2 hinge domain-containing protein</fullName>
    </recommendedName>
</protein>
<dbReference type="OMA" id="NSQSMQM"/>
<proteinExistence type="predicted"/>
<dbReference type="Gene3D" id="1.10.20.70">
    <property type="entry name" value="Transcription termination and cleavage factor, C-terminal domain"/>
    <property type="match status" value="1"/>
</dbReference>
<feature type="compositionally biased region" description="Pro residues" evidence="1">
    <location>
        <begin position="277"/>
        <end position="288"/>
    </location>
</feature>
<keyword evidence="6" id="KW-1185">Reference proteome</keyword>